<protein>
    <recommendedName>
        <fullName evidence="4">HTH araC/xylS-type domain-containing protein</fullName>
    </recommendedName>
</protein>
<comment type="caution">
    <text evidence="5">The sequence shown here is derived from an EMBL/GenBank/DDBJ whole genome shotgun (WGS) entry which is preliminary data.</text>
</comment>
<dbReference type="EMBL" id="ABVQ01000036">
    <property type="protein sequence ID" value="EEC57504.1"/>
    <property type="molecule type" value="Genomic_DNA"/>
</dbReference>
<feature type="domain" description="HTH araC/xylS-type" evidence="4">
    <location>
        <begin position="178"/>
        <end position="276"/>
    </location>
</feature>
<proteinExistence type="predicted"/>
<reference evidence="5 6" key="2">
    <citation type="submission" date="2008-11" db="EMBL/GenBank/DDBJ databases">
        <authorList>
            <person name="Fulton L."/>
            <person name="Clifton S."/>
            <person name="Fulton B."/>
            <person name="Xu J."/>
            <person name="Minx P."/>
            <person name="Pepin K.H."/>
            <person name="Johnson M."/>
            <person name="Bhonagiri V."/>
            <person name="Nash W.E."/>
            <person name="Mardis E.R."/>
            <person name="Wilson R.K."/>
        </authorList>
    </citation>
    <scope>NUCLEOTIDE SEQUENCE [LARGE SCALE GENOMIC DNA]</scope>
    <source>
        <strain evidence="5 6">ATCC 43243</strain>
    </source>
</reference>
<dbReference type="SUPFAM" id="SSF46689">
    <property type="entry name" value="Homeodomain-like"/>
    <property type="match status" value="2"/>
</dbReference>
<dbReference type="PANTHER" id="PTHR43280">
    <property type="entry name" value="ARAC-FAMILY TRANSCRIPTIONAL REGULATOR"/>
    <property type="match status" value="1"/>
</dbReference>
<keyword evidence="1" id="KW-0805">Transcription regulation</keyword>
<organism evidence="5 6">
    <name type="scientific">[Bacteroides] pectinophilus ATCC 43243</name>
    <dbReference type="NCBI Taxonomy" id="483218"/>
    <lineage>
        <taxon>Bacteria</taxon>
        <taxon>Bacillati</taxon>
        <taxon>Bacillota</taxon>
        <taxon>Clostridia</taxon>
        <taxon>Eubacteriales</taxon>
    </lineage>
</organism>
<dbReference type="InterPro" id="IPR018060">
    <property type="entry name" value="HTH_AraC"/>
</dbReference>
<dbReference type="Pfam" id="PF12833">
    <property type="entry name" value="HTH_18"/>
    <property type="match status" value="1"/>
</dbReference>
<dbReference type="STRING" id="483218.BACPEC_02013"/>
<dbReference type="PANTHER" id="PTHR43280:SF2">
    <property type="entry name" value="HTH-TYPE TRANSCRIPTIONAL REGULATOR EXSA"/>
    <property type="match status" value="1"/>
</dbReference>
<reference evidence="5 6" key="1">
    <citation type="submission" date="2008-11" db="EMBL/GenBank/DDBJ databases">
        <title>Draft genome sequence of Bacteroides pectinophilus (ATCC 43243).</title>
        <authorList>
            <person name="Sudarsanam P."/>
            <person name="Ley R."/>
            <person name="Guruge J."/>
            <person name="Turnbaugh P.J."/>
            <person name="Mahowald M."/>
            <person name="Liep D."/>
            <person name="Gordon J."/>
        </authorList>
    </citation>
    <scope>NUCLEOTIDE SEQUENCE [LARGE SCALE GENOMIC DNA]</scope>
    <source>
        <strain evidence="5 6">ATCC 43243</strain>
    </source>
</reference>
<dbReference type="Gene3D" id="1.10.10.60">
    <property type="entry name" value="Homeodomain-like"/>
    <property type="match status" value="2"/>
</dbReference>
<evidence type="ECO:0000256" key="3">
    <source>
        <dbReference type="ARBA" id="ARBA00023163"/>
    </source>
</evidence>
<dbReference type="GO" id="GO:0003700">
    <property type="term" value="F:DNA-binding transcription factor activity"/>
    <property type="evidence" value="ECO:0007669"/>
    <property type="project" value="InterPro"/>
</dbReference>
<dbReference type="SMART" id="SM00342">
    <property type="entry name" value="HTH_ARAC"/>
    <property type="match status" value="1"/>
</dbReference>
<accession>B7ASF8</accession>
<evidence type="ECO:0000313" key="5">
    <source>
        <dbReference type="EMBL" id="EEC57504.1"/>
    </source>
</evidence>
<keyword evidence="3" id="KW-0804">Transcription</keyword>
<dbReference type="Proteomes" id="UP000003136">
    <property type="component" value="Unassembled WGS sequence"/>
</dbReference>
<evidence type="ECO:0000313" key="6">
    <source>
        <dbReference type="Proteomes" id="UP000003136"/>
    </source>
</evidence>
<evidence type="ECO:0000256" key="2">
    <source>
        <dbReference type="ARBA" id="ARBA00023125"/>
    </source>
</evidence>
<dbReference type="InterPro" id="IPR037923">
    <property type="entry name" value="HTH-like"/>
</dbReference>
<dbReference type="AlphaFoldDB" id="B7ASF8"/>
<evidence type="ECO:0000259" key="4">
    <source>
        <dbReference type="PROSITE" id="PS01124"/>
    </source>
</evidence>
<dbReference type="GO" id="GO:0043565">
    <property type="term" value="F:sequence-specific DNA binding"/>
    <property type="evidence" value="ECO:0007669"/>
    <property type="project" value="InterPro"/>
</dbReference>
<dbReference type="eggNOG" id="COG2207">
    <property type="taxonomic scope" value="Bacteria"/>
</dbReference>
<gene>
    <name evidence="5" type="ORF">BACPEC_02013</name>
</gene>
<dbReference type="HOGENOM" id="CLU_000445_88_3_9"/>
<name>B7ASF8_9FIRM</name>
<dbReference type="SUPFAM" id="SSF51215">
    <property type="entry name" value="Regulatory protein AraC"/>
    <property type="match status" value="1"/>
</dbReference>
<evidence type="ECO:0000256" key="1">
    <source>
        <dbReference type="ARBA" id="ARBA00023015"/>
    </source>
</evidence>
<dbReference type="PROSITE" id="PS01124">
    <property type="entry name" value="HTH_ARAC_FAMILY_2"/>
    <property type="match status" value="1"/>
</dbReference>
<sequence>MPLPLKPEENIYIDHKILDGTYSMPTMQAASDHYTIGYMVSGDRRWISTKAIRTSHAGDAGISKPHVYHRNCSMSDTPYDRYVIKVKTQIFQPIIDIIGEEELDFICSNYLHFTKDSQKIIHSMYEEMLQEYNKNTSYSQLILQGMVYKLFFYMYENHIPSEEDEHTLYINKFDERIQTSLCYIEDNLMDGSSIEDVAAYVSLSPSHFSRLFKNVTGSSYTDYITDVRLQHTQILLGTTDLSINDIAAKVGVSNGNYISTLFKKRYGITPTDYRKEIKKSM</sequence>
<dbReference type="InterPro" id="IPR009057">
    <property type="entry name" value="Homeodomain-like_sf"/>
</dbReference>
<keyword evidence="6" id="KW-1185">Reference proteome</keyword>
<keyword evidence="2" id="KW-0238">DNA-binding</keyword>